<evidence type="ECO:0000256" key="3">
    <source>
        <dbReference type="ARBA" id="ARBA00022837"/>
    </source>
</evidence>
<keyword evidence="4" id="KW-0472">Membrane</keyword>
<evidence type="ECO:0000313" key="7">
    <source>
        <dbReference type="EMBL" id="KAL3279375.1"/>
    </source>
</evidence>
<protein>
    <recommendedName>
        <fullName evidence="6">Cadherin domain-containing protein</fullName>
    </recommendedName>
</protein>
<keyword evidence="8" id="KW-1185">Reference proteome</keyword>
<dbReference type="AlphaFoldDB" id="A0ABD2NL29"/>
<feature type="domain" description="Cadherin" evidence="6">
    <location>
        <begin position="52"/>
        <end position="161"/>
    </location>
</feature>
<dbReference type="EMBL" id="JABFTP020000124">
    <property type="protein sequence ID" value="KAL3279375.1"/>
    <property type="molecule type" value="Genomic_DNA"/>
</dbReference>
<keyword evidence="3 5" id="KW-0106">Calcium</keyword>
<dbReference type="PANTHER" id="PTHR24027">
    <property type="entry name" value="CADHERIN-23"/>
    <property type="match status" value="1"/>
</dbReference>
<dbReference type="PRINTS" id="PR00205">
    <property type="entry name" value="CADHERIN"/>
</dbReference>
<dbReference type="GO" id="GO:0016020">
    <property type="term" value="C:membrane"/>
    <property type="evidence" value="ECO:0007669"/>
    <property type="project" value="UniProtKB-SubCell"/>
</dbReference>
<keyword evidence="2" id="KW-0677">Repeat</keyword>
<comment type="caution">
    <text evidence="7">The sequence shown here is derived from an EMBL/GenBank/DDBJ whole genome shotgun (WGS) entry which is preliminary data.</text>
</comment>
<evidence type="ECO:0000256" key="4">
    <source>
        <dbReference type="ARBA" id="ARBA00023136"/>
    </source>
</evidence>
<dbReference type="InterPro" id="IPR015919">
    <property type="entry name" value="Cadherin-like_sf"/>
</dbReference>
<evidence type="ECO:0000256" key="1">
    <source>
        <dbReference type="ARBA" id="ARBA00004370"/>
    </source>
</evidence>
<dbReference type="InterPro" id="IPR039808">
    <property type="entry name" value="Cadherin"/>
</dbReference>
<gene>
    <name evidence="7" type="ORF">HHI36_016885</name>
</gene>
<evidence type="ECO:0000256" key="5">
    <source>
        <dbReference type="PROSITE-ProRule" id="PRU00043"/>
    </source>
</evidence>
<name>A0ABD2NL29_9CUCU</name>
<sequence length="177" mass="19459">MKGLNQEFFHIGEDYYKQRHSERIIVEPPAQSSTVRLALIPPGVTAGLPTFGSTIYNTILDENAPIGTILNLPQANVHTQPGDVVTLELMNNNGTFDISPSVVEGQAEFQIRVHDPKMLDYELRKSVTCDIVAKEIGSGNFTAKAKLTVLLNDVNDNYPEFIQEVFEGSVQENALAG</sequence>
<dbReference type="PROSITE" id="PS50268">
    <property type="entry name" value="CADHERIN_2"/>
    <property type="match status" value="1"/>
</dbReference>
<reference evidence="7 8" key="1">
    <citation type="journal article" date="2021" name="BMC Biol.">
        <title>Horizontally acquired antibacterial genes associated with adaptive radiation of ladybird beetles.</title>
        <authorList>
            <person name="Li H.S."/>
            <person name="Tang X.F."/>
            <person name="Huang Y.H."/>
            <person name="Xu Z.Y."/>
            <person name="Chen M.L."/>
            <person name="Du X.Y."/>
            <person name="Qiu B.Y."/>
            <person name="Chen P.T."/>
            <person name="Zhang W."/>
            <person name="Slipinski A."/>
            <person name="Escalona H.E."/>
            <person name="Waterhouse R.M."/>
            <person name="Zwick A."/>
            <person name="Pang H."/>
        </authorList>
    </citation>
    <scope>NUCLEOTIDE SEQUENCE [LARGE SCALE GENOMIC DNA]</scope>
    <source>
        <strain evidence="7">SYSU2018</strain>
    </source>
</reference>
<dbReference type="Gene3D" id="2.60.40.60">
    <property type="entry name" value="Cadherins"/>
    <property type="match status" value="1"/>
</dbReference>
<organism evidence="7 8">
    <name type="scientific">Cryptolaemus montrouzieri</name>
    <dbReference type="NCBI Taxonomy" id="559131"/>
    <lineage>
        <taxon>Eukaryota</taxon>
        <taxon>Metazoa</taxon>
        <taxon>Ecdysozoa</taxon>
        <taxon>Arthropoda</taxon>
        <taxon>Hexapoda</taxon>
        <taxon>Insecta</taxon>
        <taxon>Pterygota</taxon>
        <taxon>Neoptera</taxon>
        <taxon>Endopterygota</taxon>
        <taxon>Coleoptera</taxon>
        <taxon>Polyphaga</taxon>
        <taxon>Cucujiformia</taxon>
        <taxon>Coccinelloidea</taxon>
        <taxon>Coccinellidae</taxon>
        <taxon>Scymninae</taxon>
        <taxon>Scymnini</taxon>
        <taxon>Cryptolaemus</taxon>
    </lineage>
</organism>
<dbReference type="InterPro" id="IPR020894">
    <property type="entry name" value="Cadherin_CS"/>
</dbReference>
<dbReference type="PANTHER" id="PTHR24027:SF438">
    <property type="entry name" value="CADHERIN 23"/>
    <property type="match status" value="1"/>
</dbReference>
<comment type="subcellular location">
    <subcellularLocation>
        <location evidence="1">Membrane</location>
    </subcellularLocation>
</comment>
<evidence type="ECO:0000256" key="2">
    <source>
        <dbReference type="ARBA" id="ARBA00022737"/>
    </source>
</evidence>
<dbReference type="SUPFAM" id="SSF49313">
    <property type="entry name" value="Cadherin-like"/>
    <property type="match status" value="1"/>
</dbReference>
<accession>A0ABD2NL29</accession>
<dbReference type="PROSITE" id="PS00232">
    <property type="entry name" value="CADHERIN_1"/>
    <property type="match status" value="1"/>
</dbReference>
<dbReference type="InterPro" id="IPR002126">
    <property type="entry name" value="Cadherin-like_dom"/>
</dbReference>
<dbReference type="GO" id="GO:0005509">
    <property type="term" value="F:calcium ion binding"/>
    <property type="evidence" value="ECO:0007669"/>
    <property type="project" value="UniProtKB-UniRule"/>
</dbReference>
<evidence type="ECO:0000313" key="8">
    <source>
        <dbReference type="Proteomes" id="UP001516400"/>
    </source>
</evidence>
<dbReference type="Proteomes" id="UP001516400">
    <property type="component" value="Unassembled WGS sequence"/>
</dbReference>
<evidence type="ECO:0000259" key="6">
    <source>
        <dbReference type="PROSITE" id="PS50268"/>
    </source>
</evidence>
<dbReference type="CDD" id="cd11304">
    <property type="entry name" value="Cadherin_repeat"/>
    <property type="match status" value="1"/>
</dbReference>
<proteinExistence type="predicted"/>